<evidence type="ECO:0000256" key="2">
    <source>
        <dbReference type="ARBA" id="ARBA00023033"/>
    </source>
</evidence>
<keyword evidence="5" id="KW-1185">Reference proteome</keyword>
<dbReference type="GO" id="GO:0071949">
    <property type="term" value="F:FAD binding"/>
    <property type="evidence" value="ECO:0007669"/>
    <property type="project" value="InterPro"/>
</dbReference>
<dbReference type="OrthoDB" id="655030at2759"/>
<evidence type="ECO:0000256" key="1">
    <source>
        <dbReference type="ARBA" id="ARBA00023002"/>
    </source>
</evidence>
<comment type="similarity">
    <text evidence="3">Belongs to the 3-hydroxybenzoate 6-hydroxylase family.</text>
</comment>
<dbReference type="FunCoup" id="A0A6I9UFG3">
    <property type="interactions" value="79"/>
</dbReference>
<dbReference type="Pfam" id="PF01494">
    <property type="entry name" value="FAD_binding_3"/>
    <property type="match status" value="1"/>
</dbReference>
<dbReference type="PANTHER" id="PTHR45934">
    <property type="entry name" value="FAD/NAD(P)-BINDING OXIDOREDUCTASE FAMILY PROTEIN"/>
    <property type="match status" value="1"/>
</dbReference>
<dbReference type="InParanoid" id="A0A6I9UFG3"/>
<protein>
    <submittedName>
        <fullName evidence="6">Uncharacterized protein LOC105173021</fullName>
    </submittedName>
</protein>
<evidence type="ECO:0000313" key="6">
    <source>
        <dbReference type="RefSeq" id="XP_011092960.1"/>
    </source>
</evidence>
<proteinExistence type="inferred from homology"/>
<dbReference type="GO" id="GO:0004497">
    <property type="term" value="F:monooxygenase activity"/>
    <property type="evidence" value="ECO:0007669"/>
    <property type="project" value="UniProtKB-KW"/>
</dbReference>
<dbReference type="RefSeq" id="XP_011092960.1">
    <property type="nucleotide sequence ID" value="XM_011094658.2"/>
</dbReference>
<evidence type="ECO:0000259" key="4">
    <source>
        <dbReference type="Pfam" id="PF01494"/>
    </source>
</evidence>
<sequence length="410" mass="45205">MEKSVEDVVIVGAGIAGLATSLGLHRLGIRSLVVESGDSLRTSGFALGIWTNGWRALDALGLGDILRSNHKQLTGTITTSVISGLTTSQLPFTAIHSWGKSDHELRAVNRKVLLETLESELPKGTIRFSSKVVHIETDHHHHFNSLHLADGTVLQTKVLIGCDGVNSVVARFLGFSNPSFAGRSAVRGLVHFENGHGFEPKFMQFFGKGIRYGVIPCDDRTVYWFFAFSPLQETETEVEEDPAKLKQFILSKLGKVSDHIRAVFEKTQVQNMVCSPLRFRLPWELLWGNISKDSVCVAGDALHPMTPDLGQGGCAALEDSIVLARVLAEALKEKASEKEHQRIQKGLEKFARERRWRSIDLISTAYMVGLMQQSDGVVMSFVRDKIMARFMAGMLLKKAGFDCGKLTVSS</sequence>
<gene>
    <name evidence="6" type="primary">LOC105173021</name>
</gene>
<dbReference type="Proteomes" id="UP000504604">
    <property type="component" value="Linkage group LG10"/>
</dbReference>
<dbReference type="Gramene" id="SIN_1002303.t">
    <property type="protein sequence ID" value="SIN_1002303.t"/>
    <property type="gene ID" value="SIN_1002303"/>
</dbReference>
<evidence type="ECO:0000313" key="5">
    <source>
        <dbReference type="Proteomes" id="UP000504604"/>
    </source>
</evidence>
<dbReference type="InterPro" id="IPR044560">
    <property type="entry name" value="MOase"/>
</dbReference>
<keyword evidence="1" id="KW-0560">Oxidoreductase</keyword>
<dbReference type="Gene3D" id="3.50.50.60">
    <property type="entry name" value="FAD/NAD(P)-binding domain"/>
    <property type="match status" value="1"/>
</dbReference>
<accession>A0A6I9UFG3</accession>
<name>A0A6I9UFG3_SESIN</name>
<dbReference type="SUPFAM" id="SSF51905">
    <property type="entry name" value="FAD/NAD(P)-binding domain"/>
    <property type="match status" value="1"/>
</dbReference>
<dbReference type="PANTHER" id="PTHR45934:SF20">
    <property type="entry name" value="MONOOXYGENASE 2-RELATED"/>
    <property type="match status" value="1"/>
</dbReference>
<dbReference type="PRINTS" id="PR00420">
    <property type="entry name" value="RNGMNOXGNASE"/>
</dbReference>
<feature type="domain" description="FAD-binding" evidence="4">
    <location>
        <begin position="7"/>
        <end position="341"/>
    </location>
</feature>
<reference evidence="6" key="1">
    <citation type="submission" date="2025-08" db="UniProtKB">
        <authorList>
            <consortium name="RefSeq"/>
        </authorList>
    </citation>
    <scope>IDENTIFICATION</scope>
</reference>
<dbReference type="AlphaFoldDB" id="A0A6I9UFG3"/>
<organism evidence="5 6">
    <name type="scientific">Sesamum indicum</name>
    <name type="common">Oriental sesame</name>
    <name type="synonym">Sesamum orientale</name>
    <dbReference type="NCBI Taxonomy" id="4182"/>
    <lineage>
        <taxon>Eukaryota</taxon>
        <taxon>Viridiplantae</taxon>
        <taxon>Streptophyta</taxon>
        <taxon>Embryophyta</taxon>
        <taxon>Tracheophyta</taxon>
        <taxon>Spermatophyta</taxon>
        <taxon>Magnoliopsida</taxon>
        <taxon>eudicotyledons</taxon>
        <taxon>Gunneridae</taxon>
        <taxon>Pentapetalae</taxon>
        <taxon>asterids</taxon>
        <taxon>lamiids</taxon>
        <taxon>Lamiales</taxon>
        <taxon>Pedaliaceae</taxon>
        <taxon>Sesamum</taxon>
    </lineage>
</organism>
<dbReference type="InterPro" id="IPR036188">
    <property type="entry name" value="FAD/NAD-bd_sf"/>
</dbReference>
<dbReference type="GeneID" id="105173021"/>
<dbReference type="InterPro" id="IPR002938">
    <property type="entry name" value="FAD-bd"/>
</dbReference>
<keyword evidence="2" id="KW-0503">Monooxygenase</keyword>
<dbReference type="KEGG" id="sind:105173021"/>
<evidence type="ECO:0000256" key="3">
    <source>
        <dbReference type="ARBA" id="ARBA00024018"/>
    </source>
</evidence>